<dbReference type="PANTHER" id="PTHR21184">
    <property type="entry name" value="MENORIN (DENDRITIC BRANCHING PROTEIN)"/>
    <property type="match status" value="1"/>
</dbReference>
<gene>
    <name evidence="3" type="ORF">TPAB3V08_LOCUS6138</name>
</gene>
<evidence type="ECO:0000313" key="4">
    <source>
        <dbReference type="Proteomes" id="UP001153148"/>
    </source>
</evidence>
<accession>A0ABN7NY27</accession>
<comment type="caution">
    <text evidence="3">The sequence shown here is derived from an EMBL/GenBank/DDBJ whole genome shotgun (WGS) entry which is preliminary data.</text>
</comment>
<organism evidence="3 4">
    <name type="scientific">Timema podura</name>
    <name type="common">Walking stick</name>
    <dbReference type="NCBI Taxonomy" id="61482"/>
    <lineage>
        <taxon>Eukaryota</taxon>
        <taxon>Metazoa</taxon>
        <taxon>Ecdysozoa</taxon>
        <taxon>Arthropoda</taxon>
        <taxon>Hexapoda</taxon>
        <taxon>Insecta</taxon>
        <taxon>Pterygota</taxon>
        <taxon>Neoptera</taxon>
        <taxon>Polyneoptera</taxon>
        <taxon>Phasmatodea</taxon>
        <taxon>Timematodea</taxon>
        <taxon>Timematoidea</taxon>
        <taxon>Timematidae</taxon>
        <taxon>Timema</taxon>
    </lineage>
</organism>
<evidence type="ECO:0000259" key="2">
    <source>
        <dbReference type="Pfam" id="PF10223"/>
    </source>
</evidence>
<name>A0ABN7NY27_TIMPD</name>
<proteinExistence type="inferred from homology"/>
<dbReference type="InterPro" id="IPR019356">
    <property type="entry name" value="Menorin_dom"/>
</dbReference>
<evidence type="ECO:0000256" key="1">
    <source>
        <dbReference type="ARBA" id="ARBA00044953"/>
    </source>
</evidence>
<sequence length="219" mass="24857">MKIASCEAMPSIKEFFPSIKNDLTKVIWTNDVYNDESFQEALNGSVGHVVNTTPYPPTVNLNLPNRNCHLFIQMKFPLWLNAITENMEEKDIDKFFSLCTLNFPEATISIGMVYKGQKLGSNREYTAELVTQMKNTLTRNNVTQTVAFSVFLPTAANSLDTLPALKDVHGITDSALYIYLDIFENFNDDIFSGARKLIKIFGKDRVYLDVSKKVHKKLI</sequence>
<dbReference type="Pfam" id="PF10223">
    <property type="entry name" value="Menorin_N"/>
    <property type="match status" value="1"/>
</dbReference>
<dbReference type="PANTHER" id="PTHR21184:SF6">
    <property type="entry name" value="CONSERVED PLASMA MEMBRANE PROTEIN"/>
    <property type="match status" value="1"/>
</dbReference>
<keyword evidence="4" id="KW-1185">Reference proteome</keyword>
<dbReference type="Proteomes" id="UP001153148">
    <property type="component" value="Unassembled WGS sequence"/>
</dbReference>
<reference evidence="3" key="1">
    <citation type="submission" date="2021-03" db="EMBL/GenBank/DDBJ databases">
        <authorList>
            <person name="Tran Van P."/>
        </authorList>
    </citation>
    <scope>NUCLEOTIDE SEQUENCE</scope>
</reference>
<evidence type="ECO:0000313" key="3">
    <source>
        <dbReference type="EMBL" id="CAG2059172.1"/>
    </source>
</evidence>
<feature type="domain" description="Menorin-like" evidence="2">
    <location>
        <begin position="73"/>
        <end position="214"/>
    </location>
</feature>
<protein>
    <recommendedName>
        <fullName evidence="2">Menorin-like domain-containing protein</fullName>
    </recommendedName>
</protein>
<comment type="similarity">
    <text evidence="1">Belongs to the menorin family.</text>
</comment>
<dbReference type="EMBL" id="CAJPIN010008874">
    <property type="protein sequence ID" value="CAG2059172.1"/>
    <property type="molecule type" value="Genomic_DNA"/>
</dbReference>